<dbReference type="Gene3D" id="3.40.50.2300">
    <property type="match status" value="1"/>
</dbReference>
<organism evidence="12 13">
    <name type="scientific">Campylobacter canadensis</name>
    <dbReference type="NCBI Taxonomy" id="449520"/>
    <lineage>
        <taxon>Bacteria</taxon>
        <taxon>Pseudomonadati</taxon>
        <taxon>Campylobacterota</taxon>
        <taxon>Epsilonproteobacteria</taxon>
        <taxon>Campylobacterales</taxon>
        <taxon>Campylobacteraceae</taxon>
        <taxon>Campylobacter</taxon>
    </lineage>
</organism>
<dbReference type="InterPro" id="IPR036390">
    <property type="entry name" value="WH_DNA-bd_sf"/>
</dbReference>
<dbReference type="RefSeq" id="WP_172230688.1">
    <property type="nucleotide sequence ID" value="NZ_CP035946.1"/>
</dbReference>
<evidence type="ECO:0000256" key="6">
    <source>
        <dbReference type="ARBA" id="ARBA00023125"/>
    </source>
</evidence>
<evidence type="ECO:0000256" key="7">
    <source>
        <dbReference type="ARBA" id="ARBA00023159"/>
    </source>
</evidence>
<comment type="caution">
    <text evidence="12">The sequence shown here is derived from an EMBL/GenBank/DDBJ whole genome shotgun (WGS) entry which is preliminary data.</text>
</comment>
<keyword evidence="13" id="KW-1185">Reference proteome</keyword>
<dbReference type="InterPro" id="IPR024187">
    <property type="entry name" value="Sig_transdc_resp-reg_cit/mal"/>
</dbReference>
<evidence type="ECO:0000256" key="9">
    <source>
        <dbReference type="PIRNR" id="PIRNR006171"/>
    </source>
</evidence>
<keyword evidence="4 9" id="KW-0902">Two-component regulatory system</keyword>
<evidence type="ECO:0000313" key="13">
    <source>
        <dbReference type="Proteomes" id="UP000786183"/>
    </source>
</evidence>
<name>A0ABS7WQ58_9BACT</name>
<protein>
    <recommendedName>
        <fullName evidence="9">Transcriptional regulatory protein</fullName>
    </recommendedName>
</protein>
<keyword evidence="5 9" id="KW-0805">Transcription regulation</keyword>
<keyword evidence="7 9" id="KW-0010">Activator</keyword>
<dbReference type="PIRSF" id="PIRSF006171">
    <property type="entry name" value="RR_citrat_malat"/>
    <property type="match status" value="1"/>
</dbReference>
<dbReference type="InterPro" id="IPR051271">
    <property type="entry name" value="2C-system_Tx_regulators"/>
</dbReference>
<dbReference type="InterPro" id="IPR001789">
    <property type="entry name" value="Sig_transdc_resp-reg_receiver"/>
</dbReference>
<evidence type="ECO:0000256" key="8">
    <source>
        <dbReference type="ARBA" id="ARBA00023163"/>
    </source>
</evidence>
<dbReference type="Proteomes" id="UP000786183">
    <property type="component" value="Unassembled WGS sequence"/>
</dbReference>
<proteinExistence type="predicted"/>
<sequence>MIDVLIVEDDLMVQEINKNCVLSIKEFNIVKICDDEKIIFDTLINHKIDLILLDLTLPSIDGIELLRRIKSEFNKTDVIIVSARNDNLSLQKALNLGVIDYILKPFKIQRLHISLNQYKLRKELLNQDINQEKIDKVIFLNNTYDLPKGIDENTLELIKNAILDINGYFSTNKLSEITKISRISLRKYLKYLENTNFLASKLEYKAKGRPQIYYKIL</sequence>
<dbReference type="InterPro" id="IPR011006">
    <property type="entry name" value="CheY-like_superfamily"/>
</dbReference>
<evidence type="ECO:0000256" key="10">
    <source>
        <dbReference type="PROSITE-ProRule" id="PRU00169"/>
    </source>
</evidence>
<keyword evidence="8 9" id="KW-0804">Transcription</keyword>
<keyword evidence="3 10" id="KW-0597">Phosphoprotein</keyword>
<dbReference type="SMART" id="SM00448">
    <property type="entry name" value="REC"/>
    <property type="match status" value="1"/>
</dbReference>
<dbReference type="PANTHER" id="PTHR45526:SF1">
    <property type="entry name" value="TRANSCRIPTIONAL REGULATORY PROTEIN DCUR-RELATED"/>
    <property type="match status" value="1"/>
</dbReference>
<dbReference type="SUPFAM" id="SSF52172">
    <property type="entry name" value="CheY-like"/>
    <property type="match status" value="1"/>
</dbReference>
<evidence type="ECO:0000259" key="11">
    <source>
        <dbReference type="PROSITE" id="PS50110"/>
    </source>
</evidence>
<keyword evidence="2 9" id="KW-0963">Cytoplasm</keyword>
<dbReference type="EMBL" id="JACGBB010000003">
    <property type="protein sequence ID" value="MBZ7986897.1"/>
    <property type="molecule type" value="Genomic_DNA"/>
</dbReference>
<evidence type="ECO:0000256" key="5">
    <source>
        <dbReference type="ARBA" id="ARBA00023015"/>
    </source>
</evidence>
<comment type="subcellular location">
    <subcellularLocation>
        <location evidence="1 9">Cytoplasm</location>
    </subcellularLocation>
</comment>
<evidence type="ECO:0000313" key="12">
    <source>
        <dbReference type="EMBL" id="MBZ7986897.1"/>
    </source>
</evidence>
<reference evidence="12 13" key="1">
    <citation type="submission" date="2020-07" db="EMBL/GenBank/DDBJ databases">
        <title>Transfer of Campylobacter canadensis to the novel genus Avispirillum gen. nov., that also includes two novel species recovered from migratory waterfowl: Avispirillum anseris sp. nov. and Avispirillum brantae sp. nov.</title>
        <authorList>
            <person name="Miller W.G."/>
            <person name="Chapman M.H."/>
            <person name="Yee E."/>
            <person name="Inglis G.D."/>
        </authorList>
    </citation>
    <scope>NUCLEOTIDE SEQUENCE [LARGE SCALE GENOMIC DNA]</scope>
    <source>
        <strain evidence="12 13">L283</strain>
    </source>
</reference>
<dbReference type="Pfam" id="PF00072">
    <property type="entry name" value="Response_reg"/>
    <property type="match status" value="1"/>
</dbReference>
<evidence type="ECO:0000256" key="3">
    <source>
        <dbReference type="ARBA" id="ARBA00022553"/>
    </source>
</evidence>
<dbReference type="PANTHER" id="PTHR45526">
    <property type="entry name" value="TRANSCRIPTIONAL REGULATORY PROTEIN DPIA"/>
    <property type="match status" value="1"/>
</dbReference>
<evidence type="ECO:0000256" key="4">
    <source>
        <dbReference type="ARBA" id="ARBA00023012"/>
    </source>
</evidence>
<evidence type="ECO:0000256" key="1">
    <source>
        <dbReference type="ARBA" id="ARBA00004496"/>
    </source>
</evidence>
<gene>
    <name evidence="12" type="ORF">AVCANL283_02025</name>
</gene>
<evidence type="ECO:0000256" key="2">
    <source>
        <dbReference type="ARBA" id="ARBA00022490"/>
    </source>
</evidence>
<keyword evidence="6 9" id="KW-0238">DNA-binding</keyword>
<accession>A0ABS7WQ58</accession>
<feature type="domain" description="Response regulatory" evidence="11">
    <location>
        <begin position="3"/>
        <end position="119"/>
    </location>
</feature>
<dbReference type="PROSITE" id="PS50110">
    <property type="entry name" value="RESPONSE_REGULATORY"/>
    <property type="match status" value="1"/>
</dbReference>
<feature type="modified residue" description="4-aspartylphosphate" evidence="10">
    <location>
        <position position="54"/>
    </location>
</feature>
<dbReference type="SUPFAM" id="SSF46785">
    <property type="entry name" value="Winged helix' DNA-binding domain"/>
    <property type="match status" value="1"/>
</dbReference>